<dbReference type="EMBL" id="WHVB01000002">
    <property type="protein sequence ID" value="KAF8486267.1"/>
    <property type="molecule type" value="Genomic_DNA"/>
</dbReference>
<keyword evidence="2" id="KW-1133">Transmembrane helix</keyword>
<accession>A0A9P5N558</accession>
<reference evidence="3" key="1">
    <citation type="submission" date="2019-10" db="EMBL/GenBank/DDBJ databases">
        <authorList>
            <consortium name="DOE Joint Genome Institute"/>
            <person name="Kuo A."/>
            <person name="Miyauchi S."/>
            <person name="Kiss E."/>
            <person name="Drula E."/>
            <person name="Kohler A."/>
            <person name="Sanchez-Garcia M."/>
            <person name="Andreopoulos B."/>
            <person name="Barry K.W."/>
            <person name="Bonito G."/>
            <person name="Buee M."/>
            <person name="Carver A."/>
            <person name="Chen C."/>
            <person name="Cichocki N."/>
            <person name="Clum A."/>
            <person name="Culley D."/>
            <person name="Crous P.W."/>
            <person name="Fauchery L."/>
            <person name="Girlanda M."/>
            <person name="Hayes R."/>
            <person name="Keri Z."/>
            <person name="LaButti K."/>
            <person name="Lipzen A."/>
            <person name="Lombard V."/>
            <person name="Magnuson J."/>
            <person name="Maillard F."/>
            <person name="Morin E."/>
            <person name="Murat C."/>
            <person name="Nolan M."/>
            <person name="Ohm R."/>
            <person name="Pangilinan J."/>
            <person name="Pereira M."/>
            <person name="Perotto S."/>
            <person name="Peter M."/>
            <person name="Riley R."/>
            <person name="Sitrit Y."/>
            <person name="Stielow B."/>
            <person name="Szollosi G."/>
            <person name="Zifcakova L."/>
            <person name="Stursova M."/>
            <person name="Spatafora J.W."/>
            <person name="Tedersoo L."/>
            <person name="Vaario L.-M."/>
            <person name="Yamada A."/>
            <person name="Yan M."/>
            <person name="Wang P."/>
            <person name="Xu J."/>
            <person name="Bruns T."/>
            <person name="Baldrian P."/>
            <person name="Vilgalys R."/>
            <person name="Henrissat B."/>
            <person name="Grigoriev I.V."/>
            <person name="Hibbett D."/>
            <person name="Nagy L.G."/>
            <person name="Martin F.M."/>
        </authorList>
    </citation>
    <scope>NUCLEOTIDE SEQUENCE</scope>
    <source>
        <strain evidence="3">Prilba</strain>
    </source>
</reference>
<proteinExistence type="predicted"/>
<feature type="compositionally biased region" description="Basic and acidic residues" evidence="1">
    <location>
        <begin position="194"/>
        <end position="212"/>
    </location>
</feature>
<feature type="region of interest" description="Disordered" evidence="1">
    <location>
        <begin position="189"/>
        <end position="212"/>
    </location>
</feature>
<organism evidence="3 4">
    <name type="scientific">Russula ochroleuca</name>
    <dbReference type="NCBI Taxonomy" id="152965"/>
    <lineage>
        <taxon>Eukaryota</taxon>
        <taxon>Fungi</taxon>
        <taxon>Dikarya</taxon>
        <taxon>Basidiomycota</taxon>
        <taxon>Agaricomycotina</taxon>
        <taxon>Agaricomycetes</taxon>
        <taxon>Russulales</taxon>
        <taxon>Russulaceae</taxon>
        <taxon>Russula</taxon>
    </lineage>
</organism>
<feature type="transmembrane region" description="Helical" evidence="2">
    <location>
        <begin position="101"/>
        <end position="120"/>
    </location>
</feature>
<keyword evidence="2" id="KW-0812">Transmembrane</keyword>
<name>A0A9P5N558_9AGAM</name>
<evidence type="ECO:0000313" key="4">
    <source>
        <dbReference type="Proteomes" id="UP000759537"/>
    </source>
</evidence>
<reference evidence="3" key="2">
    <citation type="journal article" date="2020" name="Nat. Commun.">
        <title>Large-scale genome sequencing of mycorrhizal fungi provides insights into the early evolution of symbiotic traits.</title>
        <authorList>
            <person name="Miyauchi S."/>
            <person name="Kiss E."/>
            <person name="Kuo A."/>
            <person name="Drula E."/>
            <person name="Kohler A."/>
            <person name="Sanchez-Garcia M."/>
            <person name="Morin E."/>
            <person name="Andreopoulos B."/>
            <person name="Barry K.W."/>
            <person name="Bonito G."/>
            <person name="Buee M."/>
            <person name="Carver A."/>
            <person name="Chen C."/>
            <person name="Cichocki N."/>
            <person name="Clum A."/>
            <person name="Culley D."/>
            <person name="Crous P.W."/>
            <person name="Fauchery L."/>
            <person name="Girlanda M."/>
            <person name="Hayes R.D."/>
            <person name="Keri Z."/>
            <person name="LaButti K."/>
            <person name="Lipzen A."/>
            <person name="Lombard V."/>
            <person name="Magnuson J."/>
            <person name="Maillard F."/>
            <person name="Murat C."/>
            <person name="Nolan M."/>
            <person name="Ohm R.A."/>
            <person name="Pangilinan J."/>
            <person name="Pereira M.F."/>
            <person name="Perotto S."/>
            <person name="Peter M."/>
            <person name="Pfister S."/>
            <person name="Riley R."/>
            <person name="Sitrit Y."/>
            <person name="Stielow J.B."/>
            <person name="Szollosi G."/>
            <person name="Zifcakova L."/>
            <person name="Stursova M."/>
            <person name="Spatafora J.W."/>
            <person name="Tedersoo L."/>
            <person name="Vaario L.M."/>
            <person name="Yamada A."/>
            <person name="Yan M."/>
            <person name="Wang P."/>
            <person name="Xu J."/>
            <person name="Bruns T."/>
            <person name="Baldrian P."/>
            <person name="Vilgalys R."/>
            <person name="Dunand C."/>
            <person name="Henrissat B."/>
            <person name="Grigoriev I.V."/>
            <person name="Hibbett D."/>
            <person name="Nagy L.G."/>
            <person name="Martin F.M."/>
        </authorList>
    </citation>
    <scope>NUCLEOTIDE SEQUENCE</scope>
    <source>
        <strain evidence="3">Prilba</strain>
    </source>
</reference>
<comment type="caution">
    <text evidence="3">The sequence shown here is derived from an EMBL/GenBank/DDBJ whole genome shotgun (WGS) entry which is preliminary data.</text>
</comment>
<dbReference type="Proteomes" id="UP000759537">
    <property type="component" value="Unassembled WGS sequence"/>
</dbReference>
<keyword evidence="4" id="KW-1185">Reference proteome</keyword>
<evidence type="ECO:0000256" key="1">
    <source>
        <dbReference type="SAM" id="MobiDB-lite"/>
    </source>
</evidence>
<dbReference type="AlphaFoldDB" id="A0A9P5N558"/>
<protein>
    <submittedName>
        <fullName evidence="3">Uncharacterized protein</fullName>
    </submittedName>
</protein>
<keyword evidence="2" id="KW-0472">Membrane</keyword>
<evidence type="ECO:0000256" key="2">
    <source>
        <dbReference type="SAM" id="Phobius"/>
    </source>
</evidence>
<evidence type="ECO:0000313" key="3">
    <source>
        <dbReference type="EMBL" id="KAF8486267.1"/>
    </source>
</evidence>
<gene>
    <name evidence="3" type="ORF">DFH94DRAFT_842219</name>
</gene>
<sequence>MTMPEGPPTVLTIGLLGSKGKQGALLPVVPLPSGVDLKSSDRGQQLEANRAVILKQVKKSGVDSEAGRSNELALELDRVVVKQQQPLLRTAVLADHLQTPVVVQAGIIFSCIFLIILLMMSNVESETRQTDPNSDDQLEEASSTLMSRPRNWGIKAHLRGWLTEVHWKEMMCGRMWRGTCGTSIVRGKPMTKAQEPESDHPERTHISEGEGRRFGHAESGAWVVHRDQGEVGKCSSGHKREKCGSMSQVGPWADASRRPLQQQRQNKPVDLVHSGMEGDFGTHKYDFCGTLYPSSFYFIILSSAIFKCMIRGGPGLSPKLACLRNSPINADEEHLPHRGTPKADISTPKCMAVPRGNGIRQGGPLILNNRLNRIPPISEISTLRELRP</sequence>